<dbReference type="InterPro" id="IPR023214">
    <property type="entry name" value="HAD_sf"/>
</dbReference>
<dbReference type="RefSeq" id="XP_019019775.1">
    <property type="nucleotide sequence ID" value="XM_019162483.1"/>
</dbReference>
<name>A0A1E3NRF1_9ASCO</name>
<evidence type="ECO:0000313" key="1">
    <source>
        <dbReference type="EMBL" id="ODQ48662.1"/>
    </source>
</evidence>
<dbReference type="EMBL" id="KV454001">
    <property type="protein sequence ID" value="ODQ48662.1"/>
    <property type="molecule type" value="Genomic_DNA"/>
</dbReference>
<gene>
    <name evidence="1" type="ORF">PICMEDRAFT_27166</name>
</gene>
<feature type="non-terminal residue" evidence="1">
    <location>
        <position position="1"/>
    </location>
</feature>
<dbReference type="AlphaFoldDB" id="A0A1E3NRF1"/>
<evidence type="ECO:0008006" key="3">
    <source>
        <dbReference type="Google" id="ProtNLM"/>
    </source>
</evidence>
<dbReference type="Gene3D" id="1.10.260.80">
    <property type="match status" value="1"/>
</dbReference>
<dbReference type="STRING" id="763406.A0A1E3NRF1"/>
<accession>A0A1E3NRF1</accession>
<dbReference type="SUPFAM" id="SSF56784">
    <property type="entry name" value="HAD-like"/>
    <property type="match status" value="1"/>
</dbReference>
<dbReference type="InterPro" id="IPR036412">
    <property type="entry name" value="HAD-like_sf"/>
</dbReference>
<organism evidence="1 2">
    <name type="scientific">Pichia membranifaciens NRRL Y-2026</name>
    <dbReference type="NCBI Taxonomy" id="763406"/>
    <lineage>
        <taxon>Eukaryota</taxon>
        <taxon>Fungi</taxon>
        <taxon>Dikarya</taxon>
        <taxon>Ascomycota</taxon>
        <taxon>Saccharomycotina</taxon>
        <taxon>Pichiomycetes</taxon>
        <taxon>Pichiales</taxon>
        <taxon>Pichiaceae</taxon>
        <taxon>Pichia</taxon>
    </lineage>
</organism>
<dbReference type="GO" id="GO:0033883">
    <property type="term" value="F:pyridoxal phosphatase activity"/>
    <property type="evidence" value="ECO:0007669"/>
    <property type="project" value="EnsemblFungi"/>
</dbReference>
<reference evidence="1 2" key="1">
    <citation type="journal article" date="2016" name="Proc. Natl. Acad. Sci. U.S.A.">
        <title>Comparative genomics of biotechnologically important yeasts.</title>
        <authorList>
            <person name="Riley R."/>
            <person name="Haridas S."/>
            <person name="Wolfe K.H."/>
            <person name="Lopes M.R."/>
            <person name="Hittinger C.T."/>
            <person name="Goeker M."/>
            <person name="Salamov A.A."/>
            <person name="Wisecaver J.H."/>
            <person name="Long T.M."/>
            <person name="Calvey C.H."/>
            <person name="Aerts A.L."/>
            <person name="Barry K.W."/>
            <person name="Choi C."/>
            <person name="Clum A."/>
            <person name="Coughlan A.Y."/>
            <person name="Deshpande S."/>
            <person name="Douglass A.P."/>
            <person name="Hanson S.J."/>
            <person name="Klenk H.-P."/>
            <person name="LaButti K.M."/>
            <person name="Lapidus A."/>
            <person name="Lindquist E.A."/>
            <person name="Lipzen A.M."/>
            <person name="Meier-Kolthoff J.P."/>
            <person name="Ohm R.A."/>
            <person name="Otillar R.P."/>
            <person name="Pangilinan J.L."/>
            <person name="Peng Y."/>
            <person name="Rokas A."/>
            <person name="Rosa C.A."/>
            <person name="Scheuner C."/>
            <person name="Sibirny A.A."/>
            <person name="Slot J.C."/>
            <person name="Stielow J.B."/>
            <person name="Sun H."/>
            <person name="Kurtzman C.P."/>
            <person name="Blackwell M."/>
            <person name="Grigoriev I.V."/>
            <person name="Jeffries T.W."/>
        </authorList>
    </citation>
    <scope>NUCLEOTIDE SEQUENCE [LARGE SCALE GENOMIC DNA]</scope>
    <source>
        <strain evidence="1 2">NRRL Y-2026</strain>
    </source>
</reference>
<sequence length="205" mass="22390">PLRGVIFDMDGTLTRPQTWMFGEMRRQLQVPAGVDILDHVASLATVEAQTEAEAKLQAIEEKAMREQEPTKGLQRAFAMLSERGVYTSICTRNVAKPVGDFCGKFLQCDPFDGDGRSRIVTGPVVTREFKPPKPAPEPLLHIISAWGVAPQQVLMVGDSRDDMDAGLAAGCAVVLLRHEDNSHVETAYLEKNASSKLDAVVSDLD</sequence>
<keyword evidence="2" id="KW-1185">Reference proteome</keyword>
<feature type="non-terminal residue" evidence="1">
    <location>
        <position position="205"/>
    </location>
</feature>
<dbReference type="SFLD" id="SFLDG01129">
    <property type="entry name" value="C1.5:_HAD__Beta-PGM__Phosphata"/>
    <property type="match status" value="1"/>
</dbReference>
<dbReference type="Pfam" id="PF00702">
    <property type="entry name" value="Hydrolase"/>
    <property type="match status" value="1"/>
</dbReference>
<dbReference type="GeneID" id="30179170"/>
<evidence type="ECO:0000313" key="2">
    <source>
        <dbReference type="Proteomes" id="UP000094455"/>
    </source>
</evidence>
<dbReference type="SFLD" id="SFLDS00003">
    <property type="entry name" value="Haloacid_Dehalogenase"/>
    <property type="match status" value="1"/>
</dbReference>
<dbReference type="OrthoDB" id="426235at2759"/>
<protein>
    <recommendedName>
        <fullName evidence="3">HAD-like protein</fullName>
    </recommendedName>
</protein>
<dbReference type="Proteomes" id="UP000094455">
    <property type="component" value="Unassembled WGS sequence"/>
</dbReference>
<dbReference type="Gene3D" id="3.40.50.1000">
    <property type="entry name" value="HAD superfamily/HAD-like"/>
    <property type="match status" value="1"/>
</dbReference>
<dbReference type="PANTHER" id="PTHR43885">
    <property type="entry name" value="HALOACID DEHALOGENASE-LIKE HYDROLASE"/>
    <property type="match status" value="1"/>
</dbReference>
<proteinExistence type="predicted"/>
<dbReference type="PANTHER" id="PTHR43885:SF1">
    <property type="entry name" value="SUPERFAMILY HYDROLASE, PUTATIVE (AFU_ORTHOLOGUE AFUA_4G13290)-RELATED"/>
    <property type="match status" value="1"/>
</dbReference>